<proteinExistence type="predicted"/>
<dbReference type="EMBL" id="CP014230">
    <property type="protein sequence ID" value="AMD91887.1"/>
    <property type="molecule type" value="Genomic_DNA"/>
</dbReference>
<evidence type="ECO:0008006" key="4">
    <source>
        <dbReference type="Google" id="ProtNLM"/>
    </source>
</evidence>
<evidence type="ECO:0000256" key="1">
    <source>
        <dbReference type="SAM" id="SignalP"/>
    </source>
</evidence>
<sequence>MRAFILSSLLLFVLGSLPAGAEDRPWTDRLRLSGLAETIQSFRLSDTSDQVTSRLHARLELGADLDLAYVFVSADAEKNWKIPSETGTSIHEAWVEHVHDGWDIRAGRQIIIWGKADGVQITDIICPPDNTEALIRDLDEIRRPVDALRFRLLRGSVDAEAIWIPVFRPAKLPESGTPWAVERTPGPVRVDMADTDEPGSGLENSEIALKISAYLPGVDVAASVFHTWDDFPAMHRDLVRDGGETRLRVRPRHHRLTVYGLEFSRPWSDFVFRGEAAWYAGRYFEHGRPEQGPRPKDALKWLGGVDWTPGDDWTVIAQIFGQSIAGHGGELAAPEHDVSASLNISKSMLRQTLTLSNMLYFHFNEGDFLNRVKADYELRDGLHLLAGLDFFGGGDTGFGVYEDNSQAWIKLKYNF</sequence>
<organism evidence="2 3">
    <name type="scientific">Desulfomicrobium orale DSM 12838</name>
    <dbReference type="NCBI Taxonomy" id="888061"/>
    <lineage>
        <taxon>Bacteria</taxon>
        <taxon>Pseudomonadati</taxon>
        <taxon>Thermodesulfobacteriota</taxon>
        <taxon>Desulfovibrionia</taxon>
        <taxon>Desulfovibrionales</taxon>
        <taxon>Desulfomicrobiaceae</taxon>
        <taxon>Desulfomicrobium</taxon>
    </lineage>
</organism>
<gene>
    <name evidence="2" type="ORF">AXF15_01290</name>
</gene>
<dbReference type="STRING" id="888061.AXF15_01290"/>
<dbReference type="KEGG" id="doa:AXF15_01290"/>
<keyword evidence="3" id="KW-1185">Reference proteome</keyword>
<name>A0A0X8JNK5_9BACT</name>
<dbReference type="OrthoDB" id="9801336at2"/>
<feature type="chain" id="PRO_5007067567" description="Alginate export domain-containing protein" evidence="1">
    <location>
        <begin position="22"/>
        <end position="415"/>
    </location>
</feature>
<dbReference type="InterPro" id="IPR010727">
    <property type="entry name" value="DUF1302"/>
</dbReference>
<dbReference type="Proteomes" id="UP000063964">
    <property type="component" value="Chromosome"/>
</dbReference>
<accession>A0A0X8JNK5</accession>
<protein>
    <recommendedName>
        <fullName evidence="4">Alginate export domain-containing protein</fullName>
    </recommendedName>
</protein>
<feature type="signal peptide" evidence="1">
    <location>
        <begin position="1"/>
        <end position="21"/>
    </location>
</feature>
<dbReference type="AlphaFoldDB" id="A0A0X8JNK5"/>
<dbReference type="Pfam" id="PF06980">
    <property type="entry name" value="DUF1302"/>
    <property type="match status" value="1"/>
</dbReference>
<keyword evidence="1" id="KW-0732">Signal</keyword>
<evidence type="ECO:0000313" key="3">
    <source>
        <dbReference type="Proteomes" id="UP000063964"/>
    </source>
</evidence>
<reference evidence="3" key="1">
    <citation type="submission" date="2016-02" db="EMBL/GenBank/DDBJ databases">
        <authorList>
            <person name="Holder M.E."/>
            <person name="Ajami N.J."/>
            <person name="Petrosino J.F."/>
        </authorList>
    </citation>
    <scope>NUCLEOTIDE SEQUENCE [LARGE SCALE GENOMIC DNA]</scope>
    <source>
        <strain evidence="3">DSM 12838</strain>
    </source>
</reference>
<evidence type="ECO:0000313" key="2">
    <source>
        <dbReference type="EMBL" id="AMD91887.1"/>
    </source>
</evidence>
<dbReference type="RefSeq" id="WP_066602266.1">
    <property type="nucleotide sequence ID" value="NZ_CP014230.1"/>
</dbReference>